<accession>C6BQ29</accession>
<dbReference type="HOGENOM" id="CLU_1077177_0_0_4"/>
<keyword evidence="1" id="KW-0614">Plasmid</keyword>
<evidence type="ECO:0000313" key="1">
    <source>
        <dbReference type="EMBL" id="ACS66303.1"/>
    </source>
</evidence>
<dbReference type="AlphaFoldDB" id="C6BQ29"/>
<geneLocation type="plasmid" evidence="1">
    <name>pRp12D01</name>
</geneLocation>
<name>C6BQ29_RALP1</name>
<dbReference type="KEGG" id="rpf:Rpic12D_5069"/>
<proteinExistence type="predicted"/>
<organism evidence="1">
    <name type="scientific">Ralstonia pickettii (strain 12D)</name>
    <dbReference type="NCBI Taxonomy" id="428406"/>
    <lineage>
        <taxon>Bacteria</taxon>
        <taxon>Pseudomonadati</taxon>
        <taxon>Pseudomonadota</taxon>
        <taxon>Betaproteobacteria</taxon>
        <taxon>Burkholderiales</taxon>
        <taxon>Burkholderiaceae</taxon>
        <taxon>Ralstonia</taxon>
    </lineage>
</organism>
<sequence>MQALPVTADKRRTPAGVSAQAMLGRTDSPYDTCLAIFNQGWIHPIDFIERMSALLDELIGARAIGFQTQWMCDPNDPAAVLEYVVTNRLVMPDPQQRVSAALTKVLSGYTVADNASFTAWVGALDDLCLLTHYFPLPVGFAYFEQDDQGSSEEFDEDEWGIDGVAEVPGFINVTILVDNDIQVDRRLVSLRYDQVIELTPVGPEFGYTEITLDQPADTINRTCAPPVLLRRLRKVVVAESFKEVQDAMLAAHESLRDE</sequence>
<reference evidence="1" key="1">
    <citation type="submission" date="2009-06" db="EMBL/GenBank/DDBJ databases">
        <title>Complete sequence plasmid 1 of Ralstonia pickettii 12D.</title>
        <authorList>
            <consortium name="US DOE Joint Genome Institute"/>
            <person name="Lucas S."/>
            <person name="Copeland A."/>
            <person name="Lapidus A."/>
            <person name="Glavina del Rio T."/>
            <person name="Dalin E."/>
            <person name="Tice H."/>
            <person name="Bruce D."/>
            <person name="Goodwin L."/>
            <person name="Pitluck S."/>
            <person name="Sims D."/>
            <person name="Meincke L."/>
            <person name="Brettin T."/>
            <person name="Detter J.C."/>
            <person name="Han C."/>
            <person name="Larimer F."/>
            <person name="Land M."/>
            <person name="Hauser L."/>
            <person name="Kyrpides N."/>
            <person name="Ovchinnikova G."/>
            <person name="Marsh T."/>
            <person name="Richardson P."/>
        </authorList>
    </citation>
    <scope>NUCLEOTIDE SEQUENCE [LARGE SCALE GENOMIC DNA]</scope>
    <source>
        <strain evidence="1">12D</strain>
        <plasmid>12D</plasmid>
        <plasmid evidence="1">pRp12D01</plasmid>
    </source>
</reference>
<gene>
    <name evidence="1" type="ordered locus">Rpic12D_5069</name>
</gene>
<dbReference type="EMBL" id="CP001646">
    <property type="protein sequence ID" value="ACS66303.1"/>
    <property type="molecule type" value="Genomic_DNA"/>
</dbReference>
<protein>
    <submittedName>
        <fullName evidence="1">Uncharacterized protein</fullName>
    </submittedName>
</protein>